<feature type="transmembrane region" description="Helical" evidence="8">
    <location>
        <begin position="280"/>
        <end position="305"/>
    </location>
</feature>
<reference evidence="10 11" key="1">
    <citation type="submission" date="2019-04" db="EMBL/GenBank/DDBJ databases">
        <authorList>
            <person name="Dong K."/>
        </authorList>
    </citation>
    <scope>NUCLEOTIDE SEQUENCE [LARGE SCALE GENOMIC DNA]</scope>
    <source>
        <strain evidence="11">dk3543</strain>
    </source>
</reference>
<dbReference type="Proteomes" id="UP000307808">
    <property type="component" value="Unassembled WGS sequence"/>
</dbReference>
<keyword evidence="11" id="KW-1185">Reference proteome</keyword>
<keyword evidence="3 8" id="KW-0812">Transmembrane</keyword>
<feature type="domain" description="ABC3 transporter permease C-terminal" evidence="9">
    <location>
        <begin position="760"/>
        <end position="872"/>
    </location>
</feature>
<feature type="region of interest" description="Disordered" evidence="7">
    <location>
        <begin position="74"/>
        <end position="98"/>
    </location>
</feature>
<feature type="transmembrane region" description="Helical" evidence="8">
    <location>
        <begin position="847"/>
        <end position="870"/>
    </location>
</feature>
<evidence type="ECO:0000313" key="11">
    <source>
        <dbReference type="Proteomes" id="UP000307808"/>
    </source>
</evidence>
<feature type="transmembrane region" description="Helical" evidence="8">
    <location>
        <begin position="457"/>
        <end position="479"/>
    </location>
</feature>
<feature type="transmembrane region" description="Helical" evidence="8">
    <location>
        <begin position="378"/>
        <end position="400"/>
    </location>
</feature>
<organism evidence="10 11">
    <name type="scientific">Nocardioides jishulii</name>
    <dbReference type="NCBI Taxonomy" id="2575440"/>
    <lineage>
        <taxon>Bacteria</taxon>
        <taxon>Bacillati</taxon>
        <taxon>Actinomycetota</taxon>
        <taxon>Actinomycetes</taxon>
        <taxon>Propionibacteriales</taxon>
        <taxon>Nocardioidaceae</taxon>
        <taxon>Nocardioides</taxon>
    </lineage>
</organism>
<dbReference type="GO" id="GO:0005886">
    <property type="term" value="C:plasma membrane"/>
    <property type="evidence" value="ECO:0007669"/>
    <property type="project" value="UniProtKB-SubCell"/>
</dbReference>
<comment type="similarity">
    <text evidence="6">Belongs to the ABC-4 integral membrane protein family.</text>
</comment>
<evidence type="ECO:0000256" key="1">
    <source>
        <dbReference type="ARBA" id="ARBA00004651"/>
    </source>
</evidence>
<name>A0A4U2YV43_9ACTN</name>
<sequence>MGGRGMGGWGMALRIAWRDAVRHKVRSVLVLVLVALPVLAVSTGAIIGFTAEVRGVEALDRRLGAAQASLSAGEGAQPVVQMPDPDEGYSTQGEYDDGKAAEQPDVAGILEVLGEEPVSVRTGSGDLWQENGDRVHLELREGDFADPLLAEFVDLVDGRLPASSDEVVVTEALRALGHGIGDELPLTDLGVAPTVVGVVEDAEQIDLEIAYGPEGSLSLTSEPSSVEWFVGGEPVDWDAVLALNERGFVVTSRAVITDPPPDHLVEYEAHEATFEENAEALAVTAMIVAMVLIEIVLLAGPAFAVTARNHTRTLALVAASGGTPRQARRVILAGALVLGLTATAVGTLLSLPLAAALLPFLQRFSSTRFGPFDVPWEWLAVVAAFGLLSAFLAAVVPAWLTSRQDVVAALAGRRSDGAPRLRTPLAGVVVLGIGVACTTFGGLSYHDLGPLLMSGGAVISMLGMILVVPGLVAVVARTAGRLPLPLRYAARDAARHRTRTVPAVAAVAATVAGVVALGIANASDEKESRETHYYMAPVGTGVVTLGYDSWADGRPDWGEVRDAALREAPEADLVEVRGLLSAMDGTIESFWAVAPPRGEDGEEMPLLSESGGLYPSNVLVGDEPALDLTDSERIAMEEVLAEGKVALFTDQGVQVDSVELVRRSYDVEGVGEETSSDPITLPAATVPIADSAQVAAVVPESLAGELGDAVETLGLAVTSPVDRETQTAMERAVRGINPALTVEIERGYQRHPFAAVVLWVLGAVGGLLMLAGTLTATFLSLSDARPDLATVSAVGGSPRTRRAVAASYALVIAMVGAVLGAVVGFVPGIAVSRPLTSGYGPGPFLEIPWALIGAVVVLLPLLSAAIVWLTSRSRLPMVARID</sequence>
<evidence type="ECO:0000256" key="4">
    <source>
        <dbReference type="ARBA" id="ARBA00022989"/>
    </source>
</evidence>
<dbReference type="RefSeq" id="WP_137064445.1">
    <property type="nucleotide sequence ID" value="NZ_CP040748.1"/>
</dbReference>
<accession>A0A4U2YV43</accession>
<feature type="transmembrane region" description="Helical" evidence="8">
    <location>
        <begin position="803"/>
        <end position="827"/>
    </location>
</feature>
<evidence type="ECO:0000256" key="5">
    <source>
        <dbReference type="ARBA" id="ARBA00023136"/>
    </source>
</evidence>
<feature type="transmembrane region" description="Helical" evidence="8">
    <location>
        <begin position="330"/>
        <end position="358"/>
    </location>
</feature>
<feature type="domain" description="ABC3 transporter permease C-terminal" evidence="9">
    <location>
        <begin position="287"/>
        <end position="404"/>
    </location>
</feature>
<comment type="subcellular location">
    <subcellularLocation>
        <location evidence="1">Cell membrane</location>
        <topology evidence="1">Multi-pass membrane protein</topology>
    </subcellularLocation>
</comment>
<keyword evidence="5 8" id="KW-0472">Membrane</keyword>
<evidence type="ECO:0000256" key="2">
    <source>
        <dbReference type="ARBA" id="ARBA00022475"/>
    </source>
</evidence>
<proteinExistence type="inferred from homology"/>
<keyword evidence="4 8" id="KW-1133">Transmembrane helix</keyword>
<dbReference type="Pfam" id="PF02687">
    <property type="entry name" value="FtsX"/>
    <property type="match status" value="2"/>
</dbReference>
<keyword evidence="2" id="KW-1003">Cell membrane</keyword>
<feature type="transmembrane region" description="Helical" evidence="8">
    <location>
        <begin position="421"/>
        <end position="445"/>
    </location>
</feature>
<dbReference type="InterPro" id="IPR003838">
    <property type="entry name" value="ABC3_permease_C"/>
</dbReference>
<dbReference type="GO" id="GO:0022857">
    <property type="term" value="F:transmembrane transporter activity"/>
    <property type="evidence" value="ECO:0007669"/>
    <property type="project" value="TreeGrafter"/>
</dbReference>
<dbReference type="InterPro" id="IPR050250">
    <property type="entry name" value="Macrolide_Exporter_MacB"/>
</dbReference>
<evidence type="ECO:0000259" key="9">
    <source>
        <dbReference type="Pfam" id="PF02687"/>
    </source>
</evidence>
<evidence type="ECO:0000256" key="6">
    <source>
        <dbReference type="ARBA" id="ARBA00038076"/>
    </source>
</evidence>
<feature type="transmembrane region" description="Helical" evidence="8">
    <location>
        <begin position="500"/>
        <end position="520"/>
    </location>
</feature>
<dbReference type="AlphaFoldDB" id="A0A4U2YV43"/>
<dbReference type="EMBL" id="SZPY01000001">
    <property type="protein sequence ID" value="TKI63981.1"/>
    <property type="molecule type" value="Genomic_DNA"/>
</dbReference>
<evidence type="ECO:0000313" key="10">
    <source>
        <dbReference type="EMBL" id="TKI63981.1"/>
    </source>
</evidence>
<gene>
    <name evidence="10" type="ORF">FC770_02030</name>
</gene>
<dbReference type="PANTHER" id="PTHR30572">
    <property type="entry name" value="MEMBRANE COMPONENT OF TRANSPORTER-RELATED"/>
    <property type="match status" value="1"/>
</dbReference>
<dbReference type="OrthoDB" id="3405625at2"/>
<evidence type="ECO:0000256" key="8">
    <source>
        <dbReference type="SAM" id="Phobius"/>
    </source>
</evidence>
<evidence type="ECO:0000256" key="7">
    <source>
        <dbReference type="SAM" id="MobiDB-lite"/>
    </source>
</evidence>
<feature type="transmembrane region" description="Helical" evidence="8">
    <location>
        <begin position="756"/>
        <end position="782"/>
    </location>
</feature>
<protein>
    <submittedName>
        <fullName evidence="10">FtsX-like permease family protein</fullName>
    </submittedName>
</protein>
<dbReference type="PANTHER" id="PTHR30572:SF4">
    <property type="entry name" value="ABC TRANSPORTER PERMEASE YTRF"/>
    <property type="match status" value="1"/>
</dbReference>
<comment type="caution">
    <text evidence="10">The sequence shown here is derived from an EMBL/GenBank/DDBJ whole genome shotgun (WGS) entry which is preliminary data.</text>
</comment>
<evidence type="ECO:0000256" key="3">
    <source>
        <dbReference type="ARBA" id="ARBA00022692"/>
    </source>
</evidence>